<evidence type="ECO:0000259" key="13">
    <source>
        <dbReference type="PROSITE" id="PS50885"/>
    </source>
</evidence>
<dbReference type="PROSITE" id="PS50111">
    <property type="entry name" value="CHEMOTAXIS_TRANSDUC_2"/>
    <property type="match status" value="1"/>
</dbReference>
<evidence type="ECO:0000256" key="8">
    <source>
        <dbReference type="ARBA" id="ARBA00023224"/>
    </source>
</evidence>
<dbReference type="Pfam" id="PF00672">
    <property type="entry name" value="HAMP"/>
    <property type="match status" value="1"/>
</dbReference>
<dbReference type="InterPro" id="IPR029151">
    <property type="entry name" value="Sensor-like_sf"/>
</dbReference>
<dbReference type="InterPro" id="IPR003660">
    <property type="entry name" value="HAMP_dom"/>
</dbReference>
<dbReference type="InterPro" id="IPR004090">
    <property type="entry name" value="Chemotax_Me-accpt_rcpt"/>
</dbReference>
<proteinExistence type="inferred from homology"/>
<evidence type="ECO:0000256" key="7">
    <source>
        <dbReference type="ARBA" id="ARBA00023136"/>
    </source>
</evidence>
<evidence type="ECO:0000256" key="10">
    <source>
        <dbReference type="PROSITE-ProRule" id="PRU00284"/>
    </source>
</evidence>
<evidence type="ECO:0000256" key="6">
    <source>
        <dbReference type="ARBA" id="ARBA00022989"/>
    </source>
</evidence>
<dbReference type="PANTHER" id="PTHR32089">
    <property type="entry name" value="METHYL-ACCEPTING CHEMOTAXIS PROTEIN MCPB"/>
    <property type="match status" value="1"/>
</dbReference>
<keyword evidence="3" id="KW-0488">Methylation</keyword>
<comment type="subcellular location">
    <subcellularLocation>
        <location evidence="1">Cell membrane</location>
        <topology evidence="1">Multi-pass membrane protein</topology>
    </subcellularLocation>
</comment>
<gene>
    <name evidence="14" type="ORF">GC093_02675</name>
</gene>
<evidence type="ECO:0000256" key="4">
    <source>
        <dbReference type="ARBA" id="ARBA00022500"/>
    </source>
</evidence>
<dbReference type="Gene3D" id="3.30.450.20">
    <property type="entry name" value="PAS domain"/>
    <property type="match status" value="2"/>
</dbReference>
<evidence type="ECO:0000256" key="2">
    <source>
        <dbReference type="ARBA" id="ARBA00022475"/>
    </source>
</evidence>
<evidence type="ECO:0000256" key="1">
    <source>
        <dbReference type="ARBA" id="ARBA00004651"/>
    </source>
</evidence>
<evidence type="ECO:0000256" key="9">
    <source>
        <dbReference type="ARBA" id="ARBA00029447"/>
    </source>
</evidence>
<evidence type="ECO:0000259" key="12">
    <source>
        <dbReference type="PROSITE" id="PS50111"/>
    </source>
</evidence>
<dbReference type="SUPFAM" id="SSF58104">
    <property type="entry name" value="Methyl-accepting chemotaxis protein (MCP) signaling domain"/>
    <property type="match status" value="1"/>
</dbReference>
<sequence length="657" mass="71248">MKIANYKLNSVKNRLIITSLIILIIPSLCIGLLSYQSAKTELENKMIASTKETIEMTNNTIDQYIAPVMRDVDLLSSQITSSSVDKKDPVTRSLIEGFIAKHPELELVTLGNQNGAWMKAPDPGPQNYDPRTRDWYIASMKNKGQVNISSPYVSATTKNMVISVSKTFGDGNGMIAVNLDLSKLGALLNQVKIGSRGYIYSLDQTSRYISHPTVKPGEEAIEDYYKDVMNNDSGVISYDKDGQKKEGFFTTNKMTGWKIIGAILVDEFSEASQPILHKTMAVIAVALIASGILIFFMVRSIIMPLGLLRKGTSSIKDGDLTQRVQLHHKDEFGELAKDFNDMADSLQALVSEIGETSMQLASSSQEMTATIEQTEESAEHVTKAIVQIALAAETQSQTTDETAKAMEEMAVGIQRIAEAAGTIVDSVLKAKQDVSTGSETIQQVKEQMSNIKISVNESSTIISDLSQSSHHIREMNSVITEIASQTNLLSLNAAIEAARAGEGGKGFAVVASEIRKLADQSKTSADSINSVISEMLAMIEKAGQVMNNKVTIEVDKGLLVTEKANQAFIEIARSANDTVSQIHDISAIAEEMSASSEQVASSVVEISTMSLASAGHTQNISAASEEQLASMQEITSSSEELARMAEKMQKVVEKFTV</sequence>
<protein>
    <submittedName>
        <fullName evidence="14">HAMP domain-containing protein</fullName>
    </submittedName>
</protein>
<reference evidence="14" key="1">
    <citation type="submission" date="2019-10" db="EMBL/GenBank/DDBJ databases">
        <title>Description of Paenibacillus glebae sp. nov.</title>
        <authorList>
            <person name="Carlier A."/>
            <person name="Qi S."/>
        </authorList>
    </citation>
    <scope>NUCLEOTIDE SEQUENCE</scope>
    <source>
        <strain evidence="14">LMG 31456</strain>
    </source>
</reference>
<dbReference type="PROSITE" id="PS50885">
    <property type="entry name" value="HAMP"/>
    <property type="match status" value="1"/>
</dbReference>
<dbReference type="PRINTS" id="PR00260">
    <property type="entry name" value="CHEMTRNSDUCR"/>
</dbReference>
<evidence type="ECO:0000313" key="14">
    <source>
        <dbReference type="EMBL" id="NOU92140.1"/>
    </source>
</evidence>
<keyword evidence="7 11" id="KW-0472">Membrane</keyword>
<comment type="similarity">
    <text evidence="9">Belongs to the methyl-accepting chemotaxis (MCP) protein family.</text>
</comment>
<comment type="caution">
    <text evidence="14">The sequence shown here is derived from an EMBL/GenBank/DDBJ whole genome shotgun (WGS) entry which is preliminary data.</text>
</comment>
<dbReference type="Gene3D" id="1.10.287.950">
    <property type="entry name" value="Methyl-accepting chemotaxis protein"/>
    <property type="match status" value="1"/>
</dbReference>
<dbReference type="InterPro" id="IPR004089">
    <property type="entry name" value="MCPsignal_dom"/>
</dbReference>
<dbReference type="Gene3D" id="6.10.340.10">
    <property type="match status" value="1"/>
</dbReference>
<feature type="domain" description="Methyl-accepting transducer" evidence="12">
    <location>
        <begin position="370"/>
        <end position="607"/>
    </location>
</feature>
<dbReference type="GO" id="GO:0005886">
    <property type="term" value="C:plasma membrane"/>
    <property type="evidence" value="ECO:0007669"/>
    <property type="project" value="UniProtKB-SubCell"/>
</dbReference>
<dbReference type="RefSeq" id="WP_171650327.1">
    <property type="nucleotide sequence ID" value="NZ_WHOD01000013.1"/>
</dbReference>
<dbReference type="GO" id="GO:0004888">
    <property type="term" value="F:transmembrane signaling receptor activity"/>
    <property type="evidence" value="ECO:0007669"/>
    <property type="project" value="InterPro"/>
</dbReference>
<dbReference type="PANTHER" id="PTHR32089:SF114">
    <property type="entry name" value="METHYL-ACCEPTING CHEMOTAXIS PROTEIN MCPB"/>
    <property type="match status" value="1"/>
</dbReference>
<keyword evidence="5 11" id="KW-0812">Transmembrane</keyword>
<dbReference type="Pfam" id="PF00015">
    <property type="entry name" value="MCPsignal"/>
    <property type="match status" value="1"/>
</dbReference>
<dbReference type="AlphaFoldDB" id="A0A972JYX0"/>
<dbReference type="SMART" id="SM00304">
    <property type="entry name" value="HAMP"/>
    <property type="match status" value="1"/>
</dbReference>
<dbReference type="CDD" id="cd18773">
    <property type="entry name" value="PDC1_HK_sensor"/>
    <property type="match status" value="1"/>
</dbReference>
<evidence type="ECO:0000256" key="5">
    <source>
        <dbReference type="ARBA" id="ARBA00022692"/>
    </source>
</evidence>
<keyword evidence="8 10" id="KW-0807">Transducer</keyword>
<feature type="transmembrane region" description="Helical" evidence="11">
    <location>
        <begin position="280"/>
        <end position="302"/>
    </location>
</feature>
<dbReference type="CDD" id="cd12912">
    <property type="entry name" value="PDC2_MCP_like"/>
    <property type="match status" value="1"/>
</dbReference>
<feature type="transmembrane region" description="Helical" evidence="11">
    <location>
        <begin position="15"/>
        <end position="35"/>
    </location>
</feature>
<keyword evidence="4" id="KW-0145">Chemotaxis</keyword>
<dbReference type="SUPFAM" id="SSF103190">
    <property type="entry name" value="Sensory domain-like"/>
    <property type="match status" value="1"/>
</dbReference>
<dbReference type="SMART" id="SM00283">
    <property type="entry name" value="MA"/>
    <property type="match status" value="1"/>
</dbReference>
<feature type="domain" description="HAMP" evidence="13">
    <location>
        <begin position="299"/>
        <end position="351"/>
    </location>
</feature>
<keyword evidence="2" id="KW-1003">Cell membrane</keyword>
<organism evidence="14 15">
    <name type="scientific">Paenibacillus foliorum</name>
    <dbReference type="NCBI Taxonomy" id="2654974"/>
    <lineage>
        <taxon>Bacteria</taxon>
        <taxon>Bacillati</taxon>
        <taxon>Bacillota</taxon>
        <taxon>Bacilli</taxon>
        <taxon>Bacillales</taxon>
        <taxon>Paenibacillaceae</taxon>
        <taxon>Paenibacillus</taxon>
    </lineage>
</organism>
<dbReference type="Proteomes" id="UP000641588">
    <property type="component" value="Unassembled WGS sequence"/>
</dbReference>
<dbReference type="GO" id="GO:0006935">
    <property type="term" value="P:chemotaxis"/>
    <property type="evidence" value="ECO:0007669"/>
    <property type="project" value="UniProtKB-KW"/>
</dbReference>
<dbReference type="GO" id="GO:0007165">
    <property type="term" value="P:signal transduction"/>
    <property type="evidence" value="ECO:0007669"/>
    <property type="project" value="UniProtKB-KW"/>
</dbReference>
<accession>A0A972JYX0</accession>
<dbReference type="EMBL" id="WHOD01000013">
    <property type="protein sequence ID" value="NOU92140.1"/>
    <property type="molecule type" value="Genomic_DNA"/>
</dbReference>
<evidence type="ECO:0000313" key="15">
    <source>
        <dbReference type="Proteomes" id="UP000641588"/>
    </source>
</evidence>
<keyword evidence="15" id="KW-1185">Reference proteome</keyword>
<dbReference type="InterPro" id="IPR033479">
    <property type="entry name" value="dCache_1"/>
</dbReference>
<evidence type="ECO:0000256" key="3">
    <source>
        <dbReference type="ARBA" id="ARBA00022481"/>
    </source>
</evidence>
<evidence type="ECO:0000256" key="11">
    <source>
        <dbReference type="SAM" id="Phobius"/>
    </source>
</evidence>
<name>A0A972JYX0_9BACL</name>
<dbReference type="CDD" id="cd06225">
    <property type="entry name" value="HAMP"/>
    <property type="match status" value="1"/>
</dbReference>
<dbReference type="Pfam" id="PF02743">
    <property type="entry name" value="dCache_1"/>
    <property type="match status" value="1"/>
</dbReference>
<dbReference type="CDD" id="cd11386">
    <property type="entry name" value="MCP_signal"/>
    <property type="match status" value="1"/>
</dbReference>
<keyword evidence="6 11" id="KW-1133">Transmembrane helix</keyword>